<evidence type="ECO:0000313" key="3">
    <source>
        <dbReference type="EMBL" id="ACB33825.1"/>
    </source>
</evidence>
<reference evidence="3 4" key="1">
    <citation type="submission" date="2008-03" db="EMBL/GenBank/DDBJ databases">
        <title>Complete sequence of Leptothrix cholodnii SP-6.</title>
        <authorList>
            <consortium name="US DOE Joint Genome Institute"/>
            <person name="Copeland A."/>
            <person name="Lucas S."/>
            <person name="Lapidus A."/>
            <person name="Glavina del Rio T."/>
            <person name="Dalin E."/>
            <person name="Tice H."/>
            <person name="Bruce D."/>
            <person name="Goodwin L."/>
            <person name="Pitluck S."/>
            <person name="Chertkov O."/>
            <person name="Brettin T."/>
            <person name="Detter J.C."/>
            <person name="Han C."/>
            <person name="Kuske C.R."/>
            <person name="Schmutz J."/>
            <person name="Larimer F."/>
            <person name="Land M."/>
            <person name="Hauser L."/>
            <person name="Kyrpides N."/>
            <person name="Lykidis A."/>
            <person name="Emerson D."/>
            <person name="Richardson P."/>
        </authorList>
    </citation>
    <scope>NUCLEOTIDE SEQUENCE [LARGE SCALE GENOMIC DNA]</scope>
    <source>
        <strain evidence="4">ATCC 51168 / LMG 8142 / SP-6</strain>
    </source>
</reference>
<dbReference type="Gene3D" id="3.40.50.720">
    <property type="entry name" value="NAD(P)-binding Rossmann-like Domain"/>
    <property type="match status" value="1"/>
</dbReference>
<dbReference type="Proteomes" id="UP000001693">
    <property type="component" value="Chromosome"/>
</dbReference>
<accession>B1XWF7</accession>
<sequence length="337" mass="36131">MNSMDVEVLRTAIDWQDRGHRVTLGTVVRTWGSAPRPPGSLMIIRDDGQVAGSLSGGCIEDDLIERVRRGELAARLPQLTTYGGSAEEARRFGLPCGGSVQIVLEPLGAGSQLRELLAGIESRRRLVRRLDLATGLVNLDEAEAGAGLRFDGEQLHTVHGPRLRLLIIGGGQLSRYLAAMAVMLDYGVTVCEPREEYHEGWQAMAGVTLSRAMPDDLVLAMALDAHSAVVALTHDPKLDDLALMEALRTPAFYVGALGSRRNNDARRERLLQFDVSPAEAARLRGPVGLKLGGLTPPEVAMSIVAEMTALHRGADLSGPLADWGPSQTVCLTSTGHA</sequence>
<proteinExistence type="predicted"/>
<protein>
    <recommendedName>
        <fullName evidence="5">Xanthine dehydrogenase accessory factor</fullName>
    </recommendedName>
</protein>
<dbReference type="InterPro" id="IPR003777">
    <property type="entry name" value="XdhC_CoxI"/>
</dbReference>
<dbReference type="Pfam" id="PF13478">
    <property type="entry name" value="XdhC_C"/>
    <property type="match status" value="1"/>
</dbReference>
<organism evidence="3 4">
    <name type="scientific">Leptothrix cholodnii (strain ATCC 51168 / LMG 8142 / SP-6)</name>
    <name type="common">Leptothrix discophora (strain SP-6)</name>
    <dbReference type="NCBI Taxonomy" id="395495"/>
    <lineage>
        <taxon>Bacteria</taxon>
        <taxon>Pseudomonadati</taxon>
        <taxon>Pseudomonadota</taxon>
        <taxon>Betaproteobacteria</taxon>
        <taxon>Burkholderiales</taxon>
        <taxon>Sphaerotilaceae</taxon>
        <taxon>Leptothrix</taxon>
    </lineage>
</organism>
<dbReference type="PANTHER" id="PTHR30388:SF4">
    <property type="entry name" value="MOLYBDENUM COFACTOR INSERTION CHAPERONE PAOD"/>
    <property type="match status" value="1"/>
</dbReference>
<dbReference type="EMBL" id="CP001013">
    <property type="protein sequence ID" value="ACB33825.1"/>
    <property type="molecule type" value="Genomic_DNA"/>
</dbReference>
<dbReference type="AlphaFoldDB" id="B1XWF7"/>
<dbReference type="eggNOG" id="COG1975">
    <property type="taxonomic scope" value="Bacteria"/>
</dbReference>
<dbReference type="InterPro" id="IPR052698">
    <property type="entry name" value="MoCofactor_Util/Proc"/>
</dbReference>
<evidence type="ECO:0000313" key="4">
    <source>
        <dbReference type="Proteomes" id="UP000001693"/>
    </source>
</evidence>
<dbReference type="KEGG" id="lch:Lcho_1558"/>
<name>B1XWF7_LEPCP</name>
<feature type="domain" description="XdhC- CoxI" evidence="1">
    <location>
        <begin position="15"/>
        <end position="83"/>
    </location>
</feature>
<dbReference type="PANTHER" id="PTHR30388">
    <property type="entry name" value="ALDEHYDE OXIDOREDUCTASE MOLYBDENUM COFACTOR ASSEMBLY PROTEIN"/>
    <property type="match status" value="1"/>
</dbReference>
<dbReference type="InterPro" id="IPR027051">
    <property type="entry name" value="XdhC_Rossmann_dom"/>
</dbReference>
<dbReference type="STRING" id="395495.Lcho_1558"/>
<evidence type="ECO:0000259" key="1">
    <source>
        <dbReference type="Pfam" id="PF02625"/>
    </source>
</evidence>
<gene>
    <name evidence="3" type="ordered locus">Lcho_1558</name>
</gene>
<dbReference type="Pfam" id="PF02625">
    <property type="entry name" value="XdhC_CoxI"/>
    <property type="match status" value="1"/>
</dbReference>
<dbReference type="RefSeq" id="WP_012346586.1">
    <property type="nucleotide sequence ID" value="NC_010524.1"/>
</dbReference>
<feature type="domain" description="XdhC Rossmann" evidence="2">
    <location>
        <begin position="165"/>
        <end position="307"/>
    </location>
</feature>
<evidence type="ECO:0008006" key="5">
    <source>
        <dbReference type="Google" id="ProtNLM"/>
    </source>
</evidence>
<dbReference type="HOGENOM" id="CLU_041115_2_0_4"/>
<keyword evidence="4" id="KW-1185">Reference proteome</keyword>
<dbReference type="OrthoDB" id="9815497at2"/>
<evidence type="ECO:0000259" key="2">
    <source>
        <dbReference type="Pfam" id="PF13478"/>
    </source>
</evidence>